<dbReference type="InterPro" id="IPR027417">
    <property type="entry name" value="P-loop_NTPase"/>
</dbReference>
<dbReference type="AlphaFoldDB" id="A0A1H4DHX7"/>
<dbReference type="PANTHER" id="PTHR37512:SF1">
    <property type="entry name" value="NADR_TTD14 AAA DOMAIN-CONTAINING PROTEIN"/>
    <property type="match status" value="1"/>
</dbReference>
<keyword evidence="3" id="KW-1185">Reference proteome</keyword>
<organism evidence="2 3">
    <name type="scientific">Desulfuromusa kysingii</name>
    <dbReference type="NCBI Taxonomy" id="37625"/>
    <lineage>
        <taxon>Bacteria</taxon>
        <taxon>Pseudomonadati</taxon>
        <taxon>Thermodesulfobacteriota</taxon>
        <taxon>Desulfuromonadia</taxon>
        <taxon>Desulfuromonadales</taxon>
        <taxon>Geopsychrobacteraceae</taxon>
        <taxon>Desulfuromusa</taxon>
    </lineage>
</organism>
<dbReference type="Proteomes" id="UP000199409">
    <property type="component" value="Unassembled WGS sequence"/>
</dbReference>
<dbReference type="RefSeq" id="WP_092350211.1">
    <property type="nucleotide sequence ID" value="NZ_FNQN01000010.1"/>
</dbReference>
<evidence type="ECO:0000313" key="3">
    <source>
        <dbReference type="Proteomes" id="UP000199409"/>
    </source>
</evidence>
<dbReference type="EMBL" id="FNQN01000010">
    <property type="protein sequence ID" value="SEA72040.1"/>
    <property type="molecule type" value="Genomic_DNA"/>
</dbReference>
<evidence type="ECO:0000259" key="1">
    <source>
        <dbReference type="Pfam" id="PF13521"/>
    </source>
</evidence>
<name>A0A1H4DHX7_9BACT</name>
<feature type="domain" description="NadR/Ttd14 AAA" evidence="1">
    <location>
        <begin position="3"/>
        <end position="157"/>
    </location>
</feature>
<proteinExistence type="predicted"/>
<dbReference type="Gene3D" id="3.40.50.300">
    <property type="entry name" value="P-loop containing nucleotide triphosphate hydrolases"/>
    <property type="match status" value="1"/>
</dbReference>
<gene>
    <name evidence="2" type="ORF">SAMN05660420_02956</name>
</gene>
<dbReference type="PANTHER" id="PTHR37512">
    <property type="entry name" value="TRIFUNCTIONAL NAD BIOSYNTHESIS/REGULATOR PROTEIN NADR"/>
    <property type="match status" value="1"/>
</dbReference>
<reference evidence="2 3" key="1">
    <citation type="submission" date="2016-10" db="EMBL/GenBank/DDBJ databases">
        <authorList>
            <person name="de Groot N.N."/>
        </authorList>
    </citation>
    <scope>NUCLEOTIDE SEQUENCE [LARGE SCALE GENOMIC DNA]</scope>
    <source>
        <strain evidence="2 3">DSM 7343</strain>
    </source>
</reference>
<dbReference type="GO" id="GO:0016301">
    <property type="term" value="F:kinase activity"/>
    <property type="evidence" value="ECO:0007669"/>
    <property type="project" value="UniProtKB-KW"/>
</dbReference>
<keyword evidence="2" id="KW-0808">Transferase</keyword>
<accession>A0A1H4DHX7</accession>
<dbReference type="InterPro" id="IPR038727">
    <property type="entry name" value="NadR/Ttd14_AAA_dom"/>
</dbReference>
<protein>
    <submittedName>
        <fullName evidence="2">Nicotinamide riboside kinase</fullName>
    </submittedName>
</protein>
<dbReference type="InterPro" id="IPR052735">
    <property type="entry name" value="NAD_biosynth-regulator"/>
</dbReference>
<sequence length="172" mass="19976">MLRIVITGAESSGKSSLTHYLGVTLKIPYAMEYARYYLEKHGPEYDLELLTRMSLLHLDYQQHEVPVTAPLGIFDTDLLNYKIWAEEVFGCCPIAINNAINAESTHRYLLCKPDLPWEPDPLRENPSDCQRIYLRHRNEIIRLQRPYEEVEGFGQERNINAEAALQRLLKKS</sequence>
<dbReference type="STRING" id="37625.SAMN05660420_02956"/>
<keyword evidence="2" id="KW-0418">Kinase</keyword>
<dbReference type="SUPFAM" id="SSF52540">
    <property type="entry name" value="P-loop containing nucleoside triphosphate hydrolases"/>
    <property type="match status" value="1"/>
</dbReference>
<dbReference type="Pfam" id="PF13521">
    <property type="entry name" value="AAA_28"/>
    <property type="match status" value="1"/>
</dbReference>
<dbReference type="OrthoDB" id="3249147at2"/>
<evidence type="ECO:0000313" key="2">
    <source>
        <dbReference type="EMBL" id="SEA72040.1"/>
    </source>
</evidence>